<feature type="transmembrane region" description="Helical" evidence="7">
    <location>
        <begin position="322"/>
        <end position="339"/>
    </location>
</feature>
<gene>
    <name evidence="9" type="ORF">B0T25DRAFT_572073</name>
</gene>
<evidence type="ECO:0000313" key="10">
    <source>
        <dbReference type="Proteomes" id="UP001275084"/>
    </source>
</evidence>
<feature type="region of interest" description="Disordered" evidence="6">
    <location>
        <begin position="1"/>
        <end position="23"/>
    </location>
</feature>
<dbReference type="GO" id="GO:0022857">
    <property type="term" value="F:transmembrane transporter activity"/>
    <property type="evidence" value="ECO:0007669"/>
    <property type="project" value="InterPro"/>
</dbReference>
<comment type="caution">
    <text evidence="9">The sequence shown here is derived from an EMBL/GenBank/DDBJ whole genome shotgun (WGS) entry which is preliminary data.</text>
</comment>
<dbReference type="InterPro" id="IPR036259">
    <property type="entry name" value="MFS_trans_sf"/>
</dbReference>
<evidence type="ECO:0000256" key="4">
    <source>
        <dbReference type="ARBA" id="ARBA00022989"/>
    </source>
</evidence>
<name>A0AAJ0MBB2_9PEZI</name>
<feature type="transmembrane region" description="Helical" evidence="7">
    <location>
        <begin position="111"/>
        <end position="133"/>
    </location>
</feature>
<keyword evidence="10" id="KW-1185">Reference proteome</keyword>
<organism evidence="9 10">
    <name type="scientific">Lasiosphaeria hispida</name>
    <dbReference type="NCBI Taxonomy" id="260671"/>
    <lineage>
        <taxon>Eukaryota</taxon>
        <taxon>Fungi</taxon>
        <taxon>Dikarya</taxon>
        <taxon>Ascomycota</taxon>
        <taxon>Pezizomycotina</taxon>
        <taxon>Sordariomycetes</taxon>
        <taxon>Sordariomycetidae</taxon>
        <taxon>Sordariales</taxon>
        <taxon>Lasiosphaeriaceae</taxon>
        <taxon>Lasiosphaeria</taxon>
    </lineage>
</organism>
<dbReference type="PROSITE" id="PS50850">
    <property type="entry name" value="MFS"/>
    <property type="match status" value="1"/>
</dbReference>
<evidence type="ECO:0000256" key="5">
    <source>
        <dbReference type="ARBA" id="ARBA00023136"/>
    </source>
</evidence>
<accession>A0AAJ0MBB2</accession>
<dbReference type="InterPro" id="IPR011701">
    <property type="entry name" value="MFS"/>
</dbReference>
<evidence type="ECO:0000259" key="8">
    <source>
        <dbReference type="PROSITE" id="PS50850"/>
    </source>
</evidence>
<dbReference type="PANTHER" id="PTHR23501">
    <property type="entry name" value="MAJOR FACILITATOR SUPERFAMILY"/>
    <property type="match status" value="1"/>
</dbReference>
<evidence type="ECO:0000313" key="9">
    <source>
        <dbReference type="EMBL" id="KAK3346982.1"/>
    </source>
</evidence>
<reference evidence="9" key="2">
    <citation type="submission" date="2023-06" db="EMBL/GenBank/DDBJ databases">
        <authorList>
            <consortium name="Lawrence Berkeley National Laboratory"/>
            <person name="Haridas S."/>
            <person name="Hensen N."/>
            <person name="Bonometti L."/>
            <person name="Westerberg I."/>
            <person name="Brannstrom I.O."/>
            <person name="Guillou S."/>
            <person name="Cros-Aarteil S."/>
            <person name="Calhoun S."/>
            <person name="Kuo A."/>
            <person name="Mondo S."/>
            <person name="Pangilinan J."/>
            <person name="Riley R."/>
            <person name="Labutti K."/>
            <person name="Andreopoulos B."/>
            <person name="Lipzen A."/>
            <person name="Chen C."/>
            <person name="Yanf M."/>
            <person name="Daum C."/>
            <person name="Ng V."/>
            <person name="Clum A."/>
            <person name="Steindorff A."/>
            <person name="Ohm R."/>
            <person name="Martin F."/>
            <person name="Silar P."/>
            <person name="Natvig D."/>
            <person name="Lalanne C."/>
            <person name="Gautier V."/>
            <person name="Ament-Velasquez S.L."/>
            <person name="Kruys A."/>
            <person name="Hutchinson M.I."/>
            <person name="Powell A.J."/>
            <person name="Barry K."/>
            <person name="Miller A.N."/>
            <person name="Grigoriev I.V."/>
            <person name="Debuchy R."/>
            <person name="Gladieux P."/>
            <person name="Thoren M.H."/>
            <person name="Johannesson H."/>
        </authorList>
    </citation>
    <scope>NUCLEOTIDE SEQUENCE</scope>
    <source>
        <strain evidence="9">CBS 955.72</strain>
    </source>
</reference>
<dbReference type="Gene3D" id="1.20.1250.20">
    <property type="entry name" value="MFS general substrate transporter like domains"/>
    <property type="match status" value="1"/>
</dbReference>
<dbReference type="PANTHER" id="PTHR23501:SF177">
    <property type="entry name" value="MAJOR FACILITATOR SUPERFAMILY (MFS) PROFILE DOMAIN-CONTAINING PROTEIN-RELATED"/>
    <property type="match status" value="1"/>
</dbReference>
<sequence length="384" mass="40994">MLAHDPPAERAEAGYATASSLEKPQDIQAQEKQIAEKKTIDVLGEQTGDGDLPDAGDDELVYATGMKLGFIMCSIFLATLVAALDLVRITFPLASPVIPGITSDFHSLDNIGWYGGAIFTTVGVTAPICGKLYKYFSVRWVYLGCVVVYLVGSITAAAARDSTTLIVGRAIQGLGVAVAGVLGGSVLMIIYVSGPKARPTLIGVWTCVLMVSTILGPLLGGAFTGICFIVLLASVVCYTLAMQWAVQTKSWADGSVIAVLVVGLALTIIVFLIEWFQGEYALMPLRNLKPRMFWTNALYGWLVNLADFQVLFYLPVYFQSTPSVALFALGSLVSGILVSKTGHPKPFQLVSGVLATALLYTLEVSGDVFQDRNDGNGNTQFGLE</sequence>
<protein>
    <submittedName>
        <fullName evidence="9">Major facilitator superfamily domain-containing protein</fullName>
    </submittedName>
</protein>
<dbReference type="AlphaFoldDB" id="A0AAJ0MBB2"/>
<keyword evidence="5 7" id="KW-0472">Membrane</keyword>
<dbReference type="Proteomes" id="UP001275084">
    <property type="component" value="Unassembled WGS sequence"/>
</dbReference>
<feature type="compositionally biased region" description="Basic and acidic residues" evidence="6">
    <location>
        <begin position="1"/>
        <end position="12"/>
    </location>
</feature>
<evidence type="ECO:0000256" key="2">
    <source>
        <dbReference type="ARBA" id="ARBA00022448"/>
    </source>
</evidence>
<keyword evidence="4 7" id="KW-1133">Transmembrane helix</keyword>
<reference evidence="9" key="1">
    <citation type="journal article" date="2023" name="Mol. Phylogenet. Evol.">
        <title>Genome-scale phylogeny and comparative genomics of the fungal order Sordariales.</title>
        <authorList>
            <person name="Hensen N."/>
            <person name="Bonometti L."/>
            <person name="Westerberg I."/>
            <person name="Brannstrom I.O."/>
            <person name="Guillou S."/>
            <person name="Cros-Aarteil S."/>
            <person name="Calhoun S."/>
            <person name="Haridas S."/>
            <person name="Kuo A."/>
            <person name="Mondo S."/>
            <person name="Pangilinan J."/>
            <person name="Riley R."/>
            <person name="LaButti K."/>
            <person name="Andreopoulos B."/>
            <person name="Lipzen A."/>
            <person name="Chen C."/>
            <person name="Yan M."/>
            <person name="Daum C."/>
            <person name="Ng V."/>
            <person name="Clum A."/>
            <person name="Steindorff A."/>
            <person name="Ohm R.A."/>
            <person name="Martin F."/>
            <person name="Silar P."/>
            <person name="Natvig D.O."/>
            <person name="Lalanne C."/>
            <person name="Gautier V."/>
            <person name="Ament-Velasquez S.L."/>
            <person name="Kruys A."/>
            <person name="Hutchinson M.I."/>
            <person name="Powell A.J."/>
            <person name="Barry K."/>
            <person name="Miller A.N."/>
            <person name="Grigoriev I.V."/>
            <person name="Debuchy R."/>
            <person name="Gladieux P."/>
            <person name="Hiltunen Thoren M."/>
            <person name="Johannesson H."/>
        </authorList>
    </citation>
    <scope>NUCLEOTIDE SEQUENCE</scope>
    <source>
        <strain evidence="9">CBS 955.72</strain>
    </source>
</reference>
<feature type="transmembrane region" description="Helical" evidence="7">
    <location>
        <begin position="140"/>
        <end position="159"/>
    </location>
</feature>
<feature type="domain" description="Major facilitator superfamily (MFS) profile" evidence="8">
    <location>
        <begin position="71"/>
        <end position="384"/>
    </location>
</feature>
<feature type="transmembrane region" description="Helical" evidence="7">
    <location>
        <begin position="68"/>
        <end position="91"/>
    </location>
</feature>
<dbReference type="GO" id="GO:0005886">
    <property type="term" value="C:plasma membrane"/>
    <property type="evidence" value="ECO:0007669"/>
    <property type="project" value="TreeGrafter"/>
</dbReference>
<evidence type="ECO:0000256" key="1">
    <source>
        <dbReference type="ARBA" id="ARBA00004141"/>
    </source>
</evidence>
<comment type="subcellular location">
    <subcellularLocation>
        <location evidence="1">Membrane</location>
        <topology evidence="1">Multi-pass membrane protein</topology>
    </subcellularLocation>
</comment>
<proteinExistence type="predicted"/>
<evidence type="ECO:0000256" key="3">
    <source>
        <dbReference type="ARBA" id="ARBA00022692"/>
    </source>
</evidence>
<feature type="transmembrane region" description="Helical" evidence="7">
    <location>
        <begin position="256"/>
        <end position="276"/>
    </location>
</feature>
<dbReference type="SUPFAM" id="SSF103473">
    <property type="entry name" value="MFS general substrate transporter"/>
    <property type="match status" value="1"/>
</dbReference>
<feature type="transmembrane region" description="Helical" evidence="7">
    <location>
        <begin position="171"/>
        <end position="192"/>
    </location>
</feature>
<keyword evidence="2" id="KW-0813">Transport</keyword>
<keyword evidence="3 7" id="KW-0812">Transmembrane</keyword>
<dbReference type="Pfam" id="PF07690">
    <property type="entry name" value="MFS_1"/>
    <property type="match status" value="1"/>
</dbReference>
<evidence type="ECO:0000256" key="7">
    <source>
        <dbReference type="SAM" id="Phobius"/>
    </source>
</evidence>
<dbReference type="EMBL" id="JAUIQD010000006">
    <property type="protein sequence ID" value="KAK3346982.1"/>
    <property type="molecule type" value="Genomic_DNA"/>
</dbReference>
<evidence type="ECO:0000256" key="6">
    <source>
        <dbReference type="SAM" id="MobiDB-lite"/>
    </source>
</evidence>
<dbReference type="InterPro" id="IPR020846">
    <property type="entry name" value="MFS_dom"/>
</dbReference>
<feature type="transmembrane region" description="Helical" evidence="7">
    <location>
        <begin position="204"/>
        <end position="236"/>
    </location>
</feature>